<gene>
    <name evidence="6" type="ORF">DYU11_04100</name>
</gene>
<dbReference type="InterPro" id="IPR000537">
    <property type="entry name" value="UbiA_prenyltransferase"/>
</dbReference>
<feature type="transmembrane region" description="Helical" evidence="5">
    <location>
        <begin position="230"/>
        <end position="251"/>
    </location>
</feature>
<keyword evidence="7" id="KW-1185">Reference proteome</keyword>
<dbReference type="OrthoDB" id="665023at2"/>
<evidence type="ECO:0000256" key="1">
    <source>
        <dbReference type="ARBA" id="ARBA00004141"/>
    </source>
</evidence>
<feature type="transmembrane region" description="Helical" evidence="5">
    <location>
        <begin position="79"/>
        <end position="106"/>
    </location>
</feature>
<feature type="transmembrane region" description="Helical" evidence="5">
    <location>
        <begin position="263"/>
        <end position="284"/>
    </location>
</feature>
<dbReference type="Proteomes" id="UP000283523">
    <property type="component" value="Unassembled WGS sequence"/>
</dbReference>
<comment type="caution">
    <text evidence="6">The sequence shown here is derived from an EMBL/GenBank/DDBJ whole genome shotgun (WGS) entry which is preliminary data.</text>
</comment>
<keyword evidence="2 5" id="KW-0812">Transmembrane</keyword>
<feature type="transmembrane region" description="Helical" evidence="5">
    <location>
        <begin position="6"/>
        <end position="26"/>
    </location>
</feature>
<evidence type="ECO:0000313" key="7">
    <source>
        <dbReference type="Proteomes" id="UP000283523"/>
    </source>
</evidence>
<evidence type="ECO:0000313" key="6">
    <source>
        <dbReference type="EMBL" id="RIV27494.1"/>
    </source>
</evidence>
<evidence type="ECO:0000256" key="2">
    <source>
        <dbReference type="ARBA" id="ARBA00022692"/>
    </source>
</evidence>
<evidence type="ECO:0000256" key="5">
    <source>
        <dbReference type="SAM" id="Phobius"/>
    </source>
</evidence>
<organism evidence="6 7">
    <name type="scientific">Fibrisoma montanum</name>
    <dbReference type="NCBI Taxonomy" id="2305895"/>
    <lineage>
        <taxon>Bacteria</taxon>
        <taxon>Pseudomonadati</taxon>
        <taxon>Bacteroidota</taxon>
        <taxon>Cytophagia</taxon>
        <taxon>Cytophagales</taxon>
        <taxon>Spirosomataceae</taxon>
        <taxon>Fibrisoma</taxon>
    </lineage>
</organism>
<accession>A0A418MJ94</accession>
<evidence type="ECO:0000256" key="3">
    <source>
        <dbReference type="ARBA" id="ARBA00022989"/>
    </source>
</evidence>
<reference evidence="6 7" key="1">
    <citation type="submission" date="2018-08" db="EMBL/GenBank/DDBJ databases">
        <title>Fibrisoma montanum sp. nov., isolated from Danxia mountain soil.</title>
        <authorList>
            <person name="Huang Y."/>
        </authorList>
    </citation>
    <scope>NUCLEOTIDE SEQUENCE [LARGE SCALE GENOMIC DNA]</scope>
    <source>
        <strain evidence="6 7">HYT19</strain>
    </source>
</reference>
<keyword evidence="3 5" id="KW-1133">Transmembrane helix</keyword>
<name>A0A418MJ94_9BACT</name>
<protein>
    <submittedName>
        <fullName evidence="6">Ubiquinone biosynthesis protein UbiA</fullName>
    </submittedName>
</protein>
<dbReference type="Pfam" id="PF01040">
    <property type="entry name" value="UbiA"/>
    <property type="match status" value="1"/>
</dbReference>
<dbReference type="RefSeq" id="WP_119666345.1">
    <property type="nucleotide sequence ID" value="NZ_QXED01000001.1"/>
</dbReference>
<comment type="subcellular location">
    <subcellularLocation>
        <location evidence="1">Membrane</location>
        <topology evidence="1">Multi-pass membrane protein</topology>
    </subcellularLocation>
</comment>
<dbReference type="AlphaFoldDB" id="A0A418MJ94"/>
<feature type="transmembrane region" description="Helical" evidence="5">
    <location>
        <begin position="200"/>
        <end position="224"/>
    </location>
</feature>
<feature type="transmembrane region" description="Helical" evidence="5">
    <location>
        <begin position="127"/>
        <end position="149"/>
    </location>
</feature>
<dbReference type="EMBL" id="QXED01000001">
    <property type="protein sequence ID" value="RIV27494.1"/>
    <property type="molecule type" value="Genomic_DNA"/>
</dbReference>
<keyword evidence="6" id="KW-0830">Ubiquinone</keyword>
<evidence type="ECO:0000256" key="4">
    <source>
        <dbReference type="ARBA" id="ARBA00023136"/>
    </source>
</evidence>
<sequence length="287" mass="32726">MNARAVWLHLRVPFSFFLLPVFWFALSQSPQPDSGRAVLVVLIIHLLLYPASNAYNSYYDKDEESIGVLETPPPVDRTLLYVAWGLDLFALLLGWFAGPPFVLYLLIYGLISKAYSHDKIRLKRYPVVSWLVVGLFQGAFTYLMTFQAINDLPLVALEQPRILLAALLCTLNVLAIYPITQVYQHAEDARRGDLTLSRLLGVRGTFVCALAVFTCSIAGFYVYFWGQQPFYWLLGFLLPAMVFFLIWYRHVHQDSSRADFRSTMRMVTLAGIGLNGFFLTLLFLSRS</sequence>
<proteinExistence type="predicted"/>
<dbReference type="GO" id="GO:0016020">
    <property type="term" value="C:membrane"/>
    <property type="evidence" value="ECO:0007669"/>
    <property type="project" value="UniProtKB-SubCell"/>
</dbReference>
<dbReference type="GO" id="GO:0016765">
    <property type="term" value="F:transferase activity, transferring alkyl or aryl (other than methyl) groups"/>
    <property type="evidence" value="ECO:0007669"/>
    <property type="project" value="InterPro"/>
</dbReference>
<keyword evidence="4 5" id="KW-0472">Membrane</keyword>
<feature type="transmembrane region" description="Helical" evidence="5">
    <location>
        <begin position="161"/>
        <end position="179"/>
    </location>
</feature>